<dbReference type="EC" id="2.7.11.1" evidence="1"/>
<dbReference type="GeneID" id="68105802"/>
<keyword evidence="8" id="KW-1133">Transmembrane helix</keyword>
<dbReference type="InterPro" id="IPR000742">
    <property type="entry name" value="EGF"/>
</dbReference>
<dbReference type="SUPFAM" id="SSF56112">
    <property type="entry name" value="Protein kinase-like (PK-like)"/>
    <property type="match status" value="1"/>
</dbReference>
<dbReference type="InterPro" id="IPR000719">
    <property type="entry name" value="Prot_kinase_dom"/>
</dbReference>
<dbReference type="GO" id="GO:0004674">
    <property type="term" value="F:protein serine/threonine kinase activity"/>
    <property type="evidence" value="ECO:0007669"/>
    <property type="project" value="UniProtKB-EC"/>
</dbReference>
<dbReference type="InterPro" id="IPR050660">
    <property type="entry name" value="NEK_Ser/Thr_kinase"/>
</dbReference>
<feature type="domain" description="Protein kinase" evidence="9">
    <location>
        <begin position="1881"/>
        <end position="2140"/>
    </location>
</feature>
<feature type="domain" description="EGF-like" evidence="10">
    <location>
        <begin position="652"/>
        <end position="684"/>
    </location>
</feature>
<protein>
    <recommendedName>
        <fullName evidence="1">non-specific serine/threonine protein kinase</fullName>
        <ecNumber evidence="1">2.7.11.1</ecNumber>
    </recommendedName>
</protein>
<evidence type="ECO:0000256" key="7">
    <source>
        <dbReference type="PROSITE-ProRule" id="PRU00076"/>
    </source>
</evidence>
<name>A0AA88H157_NAELO</name>
<gene>
    <name evidence="11" type="ORF">C9374_013349</name>
</gene>
<dbReference type="InterPro" id="IPR011042">
    <property type="entry name" value="6-blade_b-propeller_TolB-like"/>
</dbReference>
<keyword evidence="8" id="KW-0472">Membrane</keyword>
<keyword evidence="6 7" id="KW-1015">Disulfide bond</keyword>
<feature type="disulfide bond" evidence="7">
    <location>
        <begin position="470"/>
        <end position="479"/>
    </location>
</feature>
<keyword evidence="7" id="KW-0245">EGF-like domain</keyword>
<evidence type="ECO:0000256" key="4">
    <source>
        <dbReference type="ARBA" id="ARBA00022777"/>
    </source>
</evidence>
<dbReference type="Proteomes" id="UP000816034">
    <property type="component" value="Unassembled WGS sequence"/>
</dbReference>
<keyword evidence="4" id="KW-0418">Kinase</keyword>
<comment type="caution">
    <text evidence="7">Lacks conserved residue(s) required for the propagation of feature annotation.</text>
</comment>
<dbReference type="InterPro" id="IPR008271">
    <property type="entry name" value="Ser/Thr_kinase_AS"/>
</dbReference>
<dbReference type="SMART" id="SM00181">
    <property type="entry name" value="EGF"/>
    <property type="match status" value="9"/>
</dbReference>
<dbReference type="RefSeq" id="XP_044553758.1">
    <property type="nucleotide sequence ID" value="XM_044689216.1"/>
</dbReference>
<comment type="caution">
    <text evidence="11">The sequence shown here is derived from an EMBL/GenBank/DDBJ whole genome shotgun (WGS) entry which is preliminary data.</text>
</comment>
<feature type="domain" description="EGF-like" evidence="10">
    <location>
        <begin position="447"/>
        <end position="480"/>
    </location>
</feature>
<evidence type="ECO:0000256" key="8">
    <source>
        <dbReference type="SAM" id="Phobius"/>
    </source>
</evidence>
<dbReference type="Pfam" id="PF00069">
    <property type="entry name" value="Pkinase"/>
    <property type="match status" value="1"/>
</dbReference>
<dbReference type="CDD" id="cd00054">
    <property type="entry name" value="EGF_CA"/>
    <property type="match status" value="1"/>
</dbReference>
<evidence type="ECO:0000313" key="11">
    <source>
        <dbReference type="EMBL" id="KAG2391864.1"/>
    </source>
</evidence>
<dbReference type="EMBL" id="PYSW02000006">
    <property type="protein sequence ID" value="KAG2391864.1"/>
    <property type="molecule type" value="Genomic_DNA"/>
</dbReference>
<evidence type="ECO:0000256" key="6">
    <source>
        <dbReference type="ARBA" id="ARBA00023157"/>
    </source>
</evidence>
<sequence>MRTKKPLFNHINERVFTRLMIYLILIIYSSSSSTIISSFGVRAAGEVEVAYQVSNVMTNLENTLYGAVVHPDGDYLISVLGYVYKINQITLVRTVFTGTGVQGAAVNNVAASLAQYNNPTQLSMGTNYVYIADSYNYVVRQYDLGTNMVSFVYQDSPIADRGLHGVAAAKDDSVVYICDEGRGQVIKWTRQTSTSVVVANGLFRPLGLTLTPEGDLFIADVYNHVIQKLFSNGTMIVFAGTVGQSGYSGDKGPATSARLTYPQGVTYNSASKEVYIVDRHNHAIRKVDVHGIITTIAGNGTAGAPGYLDVTQALFNYPVDMSFHGSKPEFLITDTLNKVLRRLIITCVDSTSYVLSSDFSTCLPLCYKKRNVDPTVCSGNGTCIGPNQCNCNWGYYSSECALYNCYGVIFNDTRVCSGRGQCYKPDNCSCIPNYSGNNCETFYCYGVVNSNTASVCSGHGTCSSHNNCTCNPGYYGNNCEMHDCNGIPFNSPSVCNGNGTCTAPNTCSCKTGYSGTNCDLYYCDNILFNSSSVCNGRGNCISPNNCTCNSSEYFGQYCENFNCFGIVKTDTNTVCSGNGTCTAPNVCSCKTGPTSQTKYYGNQCQYHSCNGIPSNSTNVCYSFGSCVAPDVCVCQPGRNGTFCDNPVCFGIPADDTQKVCSGRGTCSATDKCNCNTGYGGEYCQYPICFGLLSNNSEVCSKHGTCTGPNACQCNLGYDIDKSTCNVTSCFGFQSTDISVCSSQGKCYELDKCTCFDGFVGNTCQYHGVQLDGSTSVIYSSKKTLTSLAPSISSKSCLELFPEDYSLLGNPNNVECKWDASEFKIYLGYGNKIDNMNLLRLTPYNITLQVDTTAANTQRQTSQNAITLDLALTSYPSGLDIIVRASSKNTYQAFRNVSLSWMCYSSDSSTPVSTPCVTSVQNYLSNLADKPIIIIPSRLFTELSGSVYYRQLPLAIEGKNGLATAFTTRFYSILYARVTYPSYNILSDTTIVDQNRFLDCVGESCILEVAPNGASSLMSYAYLGVFATLSSSYEKAQMIRIVNYQPSTASVFDSSYSGELLVIGVATVPTISSIKLSYKAYDKINLVMTNLEKSYSQESNITIGVKIIDPYISNFTPATSTFTYQWSVKDVLINADVISQTSTSPSLRIPAGFLNPGDYTVALSLVIAGDGSNNNDNRNVTGTFVGTFTVLNSSISIPNINIEPIPAISPYGRNLVLTASIASQSACNVTWTLQSGSLRLTSNLLSGNSSNSSFITENTVNEAIYGTNNVVSKLIIPAAYLQAETTYTFAVTASNQDGTSYARVSTRMDAKPRFYCEIYDPSSKMIAYESQFVIHCIHNVESVSSYLMEVFSNSNNKRMVVLSNTPKRWVITRLPYAPNGITISVTLINTSGSIAKLQQSLSLNLPSTLAQDSSLTNTLNYVRYSFNNWRGNETLRMDSAVTVSSLFSLLEYSVNQQAAGSITKATSDALASLLMDMISVLNGIPELGVNVDEKILQLVLSPLRNVFTMLYSQSPSSIDAQLTNIYNWLNYFLNAAGKHSDQFCSTAIKSLLLDTNQVTEIVDLFGIWSTKSVEFTKLLASIATLARNVNAMSGNSSTPSSIPLQLSGGQALFESVSQLNQLNGKKISLSKALIEFPPNFASQMSQNGMASSVSVDILSSVNTASDEKSILSPIISLSLLSKDGSSVVSVKGLSMSSPIYLHFNGASFMQNTSSMGTSLNLTCFYYDSVSSQWKYDGLTSNFTILKNDSGLITYNLMCATTHLTSFSVMNIPQPAQSQRAPSPTIDNSGIIAAIVVPILLVLIFVVILVVIGVVIFIVYRRKKTQSELESVPTSRTIQIELGNETGLDASFFPSDESVNFKPLSQGSSVGSSGTGFDPMSRYKNFIRIGQGAFGSVFKAEDTRNNKMKALKVIKFTNMEELNTMMKEGTQLMNVEHPNILKVNDFFVDKGNILVIDMDFYEHGDLSKLTAAEFHCSEKIIKQVIYQMCDALDYIHCRMKLIHRDVKPSNIFIKDLDEEFIQIVLADFGLAKAQSNNSMNNSYAGTPLFMSPELGLGGKYYANTDIYSLGVAIYQIMTKDTFTSISNIYMAKEPAAVKEWLRSKLQEGQEYSAQLIDITLSMLEKDNLSRPQAQDILNNPYFDDQRRKRKKK</sequence>
<dbReference type="PANTHER" id="PTHR43671:SF13">
    <property type="entry name" value="SERINE_THREONINE-PROTEIN KINASE NEK2"/>
    <property type="match status" value="1"/>
</dbReference>
<dbReference type="GO" id="GO:0005524">
    <property type="term" value="F:ATP binding"/>
    <property type="evidence" value="ECO:0007669"/>
    <property type="project" value="UniProtKB-KW"/>
</dbReference>
<dbReference type="PANTHER" id="PTHR43671">
    <property type="entry name" value="SERINE/THREONINE-PROTEIN KINASE NEK"/>
    <property type="match status" value="1"/>
</dbReference>
<keyword evidence="12" id="KW-1185">Reference proteome</keyword>
<evidence type="ECO:0000256" key="5">
    <source>
        <dbReference type="ARBA" id="ARBA00022840"/>
    </source>
</evidence>
<dbReference type="Gene3D" id="2.120.10.30">
    <property type="entry name" value="TolB, C-terminal domain"/>
    <property type="match status" value="2"/>
</dbReference>
<dbReference type="PROSITE" id="PS00108">
    <property type="entry name" value="PROTEIN_KINASE_ST"/>
    <property type="match status" value="1"/>
</dbReference>
<proteinExistence type="predicted"/>
<keyword evidence="5" id="KW-0067">ATP-binding</keyword>
<dbReference type="PROSITE" id="PS01186">
    <property type="entry name" value="EGF_2"/>
    <property type="match status" value="4"/>
</dbReference>
<dbReference type="PROSITE" id="PS00022">
    <property type="entry name" value="EGF_1"/>
    <property type="match status" value="6"/>
</dbReference>
<evidence type="ECO:0000256" key="1">
    <source>
        <dbReference type="ARBA" id="ARBA00012513"/>
    </source>
</evidence>
<feature type="disulfide bond" evidence="7">
    <location>
        <begin position="509"/>
        <end position="518"/>
    </location>
</feature>
<dbReference type="SUPFAM" id="SSF101898">
    <property type="entry name" value="NHL repeat"/>
    <property type="match status" value="1"/>
</dbReference>
<evidence type="ECO:0000313" key="12">
    <source>
        <dbReference type="Proteomes" id="UP000816034"/>
    </source>
</evidence>
<dbReference type="Pfam" id="PF07974">
    <property type="entry name" value="EGF_2"/>
    <property type="match status" value="1"/>
</dbReference>
<feature type="transmembrane region" description="Helical" evidence="8">
    <location>
        <begin position="21"/>
        <end position="41"/>
    </location>
</feature>
<keyword evidence="8" id="KW-0812">Transmembrane</keyword>
<organism evidence="11 12">
    <name type="scientific">Naegleria lovaniensis</name>
    <name type="common">Amoeba</name>
    <dbReference type="NCBI Taxonomy" id="51637"/>
    <lineage>
        <taxon>Eukaryota</taxon>
        <taxon>Discoba</taxon>
        <taxon>Heterolobosea</taxon>
        <taxon>Tetramitia</taxon>
        <taxon>Eutetramitia</taxon>
        <taxon>Vahlkampfiidae</taxon>
        <taxon>Naegleria</taxon>
    </lineage>
</organism>
<evidence type="ECO:0000259" key="10">
    <source>
        <dbReference type="PROSITE" id="PS50026"/>
    </source>
</evidence>
<reference evidence="11 12" key="1">
    <citation type="journal article" date="2018" name="BMC Genomics">
        <title>The genome of Naegleria lovaniensis, the basis for a comparative approach to unravel pathogenicity factors of the human pathogenic amoeba N. fowleri.</title>
        <authorList>
            <person name="Liechti N."/>
            <person name="Schurch N."/>
            <person name="Bruggmann R."/>
            <person name="Wittwer M."/>
        </authorList>
    </citation>
    <scope>NUCLEOTIDE SEQUENCE [LARGE SCALE GENOMIC DNA]</scope>
    <source>
        <strain evidence="11 12">ATCC 30569</strain>
    </source>
</reference>
<feature type="transmembrane region" description="Helical" evidence="8">
    <location>
        <begin position="1789"/>
        <end position="1818"/>
    </location>
</feature>
<feature type="domain" description="EGF-like" evidence="10">
    <location>
        <begin position="485"/>
        <end position="519"/>
    </location>
</feature>
<dbReference type="PROSITE" id="PS50026">
    <property type="entry name" value="EGF_3"/>
    <property type="match status" value="4"/>
</dbReference>
<evidence type="ECO:0000256" key="2">
    <source>
        <dbReference type="ARBA" id="ARBA00022679"/>
    </source>
</evidence>
<dbReference type="InterPro" id="IPR013111">
    <property type="entry name" value="EGF_extracell"/>
</dbReference>
<feature type="domain" description="EGF-like" evidence="10">
    <location>
        <begin position="725"/>
        <end position="764"/>
    </location>
</feature>
<evidence type="ECO:0000256" key="3">
    <source>
        <dbReference type="ARBA" id="ARBA00022741"/>
    </source>
</evidence>
<keyword evidence="3" id="KW-0547">Nucleotide-binding</keyword>
<dbReference type="InterPro" id="IPR011009">
    <property type="entry name" value="Kinase-like_dom_sf"/>
</dbReference>
<feature type="disulfide bond" evidence="7">
    <location>
        <begin position="674"/>
        <end position="683"/>
    </location>
</feature>
<accession>A0AA88H157</accession>
<keyword evidence="2" id="KW-0808">Transferase</keyword>
<evidence type="ECO:0000259" key="9">
    <source>
        <dbReference type="PROSITE" id="PS50011"/>
    </source>
</evidence>
<feature type="disulfide bond" evidence="7">
    <location>
        <begin position="754"/>
        <end position="763"/>
    </location>
</feature>
<dbReference type="Gene3D" id="2.10.25.10">
    <property type="entry name" value="Laminin"/>
    <property type="match status" value="6"/>
</dbReference>
<dbReference type="SMART" id="SM00220">
    <property type="entry name" value="S_TKc"/>
    <property type="match status" value="1"/>
</dbReference>
<dbReference type="Gene3D" id="1.10.510.10">
    <property type="entry name" value="Transferase(Phosphotransferase) domain 1"/>
    <property type="match status" value="1"/>
</dbReference>
<dbReference type="PROSITE" id="PS50011">
    <property type="entry name" value="PROTEIN_KINASE_DOM"/>
    <property type="match status" value="1"/>
</dbReference>